<keyword evidence="3" id="KW-1185">Reference proteome</keyword>
<dbReference type="AlphaFoldDB" id="A0A3M2RCQ4"/>
<keyword evidence="1" id="KW-1133">Transmembrane helix</keyword>
<evidence type="ECO:0000313" key="2">
    <source>
        <dbReference type="EMBL" id="RMJ03076.1"/>
    </source>
</evidence>
<organism evidence="2 3">
    <name type="scientific">Marinobacter litoralis</name>
    <dbReference type="NCBI Taxonomy" id="187981"/>
    <lineage>
        <taxon>Bacteria</taxon>
        <taxon>Pseudomonadati</taxon>
        <taxon>Pseudomonadota</taxon>
        <taxon>Gammaproteobacteria</taxon>
        <taxon>Pseudomonadales</taxon>
        <taxon>Marinobacteraceae</taxon>
        <taxon>Marinobacter</taxon>
    </lineage>
</organism>
<accession>A0A3M2RCQ4</accession>
<dbReference type="RefSeq" id="WP_114335308.1">
    <property type="nucleotide sequence ID" value="NZ_QMDL01000003.1"/>
</dbReference>
<feature type="transmembrane region" description="Helical" evidence="1">
    <location>
        <begin position="258"/>
        <end position="280"/>
    </location>
</feature>
<feature type="transmembrane region" description="Helical" evidence="1">
    <location>
        <begin position="223"/>
        <end position="246"/>
    </location>
</feature>
<dbReference type="OrthoDB" id="6358639at2"/>
<name>A0A3M2RCQ4_9GAMM</name>
<sequence>MNAIYKLLAVFVPIFVFFGAARAIYRQLVWRLNRRYQNSAAEAFKSNNEPVCRINEEKRRSLARVLWRESINGAVSKEPFDSEDVGYQVYRVANPEIAEKDWRFSNSAASVVNKLNGFEFFVPGMARRWLLETKPQSLDIVFYKNIAVLVGSGNEFDLFREERAGVLRVPGLQARQNAIETWYEAPATCATFTVPPINGGGLVRAIRGDTMVLCSNWNSADTYMLVIGVAGIFSTVLGIFVAAFVMDAFESRYFFTSSFFETFLTLLPVLWGVLVSGFLIRERFRFRFEPMLFVDREASFIYSIKAHVPRLEGASWASIAVRVSSQFGYLVGTIFSVSDSKLEFVSLTDPNHLTAEFGVNNMFDGLCVWKTISMFMNREINNSSDIIPCGKTYQQGDPLQDGLWLLKRRVKSSFPVLPFPAKVLHSVLFLLTLGPLPYILANQEAKARLKQAFKVKSQGVLATKLQGANEQQ</sequence>
<dbReference type="EMBL" id="QMDL01000003">
    <property type="protein sequence ID" value="RMJ03076.1"/>
    <property type="molecule type" value="Genomic_DNA"/>
</dbReference>
<dbReference type="Proteomes" id="UP000265903">
    <property type="component" value="Unassembled WGS sequence"/>
</dbReference>
<keyword evidence="1" id="KW-0472">Membrane</keyword>
<keyword evidence="1" id="KW-0812">Transmembrane</keyword>
<reference evidence="2 3" key="1">
    <citation type="submission" date="2018-08" db="EMBL/GenBank/DDBJ databases">
        <title>Whole Genome Sequence of the Moderate Halophilic Marine Bacterium Marinobacter litoralis Sw-45.</title>
        <authorList>
            <person name="Musa H."/>
        </authorList>
    </citation>
    <scope>NUCLEOTIDE SEQUENCE [LARGE SCALE GENOMIC DNA]</scope>
    <source>
        <strain evidence="2 3">Sw-45</strain>
    </source>
</reference>
<comment type="caution">
    <text evidence="2">The sequence shown here is derived from an EMBL/GenBank/DDBJ whole genome shotgun (WGS) entry which is preliminary data.</text>
</comment>
<evidence type="ECO:0000313" key="3">
    <source>
        <dbReference type="Proteomes" id="UP000265903"/>
    </source>
</evidence>
<gene>
    <name evidence="2" type="ORF">DOQ08_02541</name>
</gene>
<protein>
    <submittedName>
        <fullName evidence="2">Uncharacterized protein</fullName>
    </submittedName>
</protein>
<evidence type="ECO:0000256" key="1">
    <source>
        <dbReference type="SAM" id="Phobius"/>
    </source>
</evidence>
<proteinExistence type="predicted"/>